<evidence type="ECO:0000313" key="2">
    <source>
        <dbReference type="Proteomes" id="UP000323188"/>
    </source>
</evidence>
<dbReference type="EMBL" id="VUOE01000002">
    <property type="protein sequence ID" value="KAA2216883.1"/>
    <property type="molecule type" value="Genomic_DNA"/>
</dbReference>
<dbReference type="AlphaFoldDB" id="A0A5B2TRZ6"/>
<dbReference type="RefSeq" id="WP_154919044.1">
    <property type="nucleotide sequence ID" value="NZ_VUOE01000002.1"/>
</dbReference>
<proteinExistence type="predicted"/>
<organism evidence="1 2">
    <name type="scientific">Maribacter flavus</name>
    <dbReference type="NCBI Taxonomy" id="1658664"/>
    <lineage>
        <taxon>Bacteria</taxon>
        <taxon>Pseudomonadati</taxon>
        <taxon>Bacteroidota</taxon>
        <taxon>Flavobacteriia</taxon>
        <taxon>Flavobacteriales</taxon>
        <taxon>Flavobacteriaceae</taxon>
        <taxon>Maribacter</taxon>
    </lineage>
</organism>
<reference evidence="1 2" key="1">
    <citation type="submission" date="2019-09" db="EMBL/GenBank/DDBJ databases">
        <authorList>
            <person name="Khan S.A."/>
            <person name="Jeon C.O."/>
            <person name="Chun B.H."/>
            <person name="Jeong S.E."/>
        </authorList>
    </citation>
    <scope>NUCLEOTIDE SEQUENCE [LARGE SCALE GENOMIC DNA]</scope>
    <source>
        <strain evidence="1 2">KCTC 42508</strain>
    </source>
</reference>
<accession>A0A5B2TRZ6</accession>
<gene>
    <name evidence="1" type="ORF">F0361_12905</name>
</gene>
<comment type="caution">
    <text evidence="1">The sequence shown here is derived from an EMBL/GenBank/DDBJ whole genome shotgun (WGS) entry which is preliminary data.</text>
</comment>
<dbReference type="Proteomes" id="UP000323188">
    <property type="component" value="Unassembled WGS sequence"/>
</dbReference>
<sequence>MKPKDYTEFEATLLASHPTSDWPEGLKALWFDAKGDWEASHDIAQEMHNSLGSWIHAYLHRKEGDRFNAGYWYRQANRPFSKLSLEEELREIVEFVIG</sequence>
<evidence type="ECO:0000313" key="1">
    <source>
        <dbReference type="EMBL" id="KAA2216883.1"/>
    </source>
</evidence>
<protein>
    <submittedName>
        <fullName evidence="1">Uncharacterized protein</fullName>
    </submittedName>
</protein>
<name>A0A5B2TRZ6_9FLAO</name>